<feature type="region of interest" description="Disordered" evidence="1">
    <location>
        <begin position="1"/>
        <end position="23"/>
    </location>
</feature>
<dbReference type="OrthoDB" id="2799313at2759"/>
<dbReference type="EMBL" id="AYKW01000067">
    <property type="protein sequence ID" value="PIL23840.1"/>
    <property type="molecule type" value="Genomic_DNA"/>
</dbReference>
<dbReference type="STRING" id="1077348.A0A2G8RQQ0"/>
<evidence type="ECO:0000256" key="1">
    <source>
        <dbReference type="SAM" id="MobiDB-lite"/>
    </source>
</evidence>
<comment type="caution">
    <text evidence="2">The sequence shown here is derived from an EMBL/GenBank/DDBJ whole genome shotgun (WGS) entry which is preliminary data.</text>
</comment>
<dbReference type="AlphaFoldDB" id="A0A2G8RQQ0"/>
<keyword evidence="3" id="KW-1185">Reference proteome</keyword>
<name>A0A2G8RQQ0_9APHY</name>
<gene>
    <name evidence="2" type="ORF">GSI_13591</name>
</gene>
<evidence type="ECO:0000313" key="2">
    <source>
        <dbReference type="EMBL" id="PIL23840.1"/>
    </source>
</evidence>
<proteinExistence type="predicted"/>
<evidence type="ECO:0000313" key="3">
    <source>
        <dbReference type="Proteomes" id="UP000230002"/>
    </source>
</evidence>
<dbReference type="Proteomes" id="UP000230002">
    <property type="component" value="Unassembled WGS sequence"/>
</dbReference>
<accession>A0A2G8RQQ0</accession>
<protein>
    <submittedName>
        <fullName evidence="2">Uncharacterized protein</fullName>
    </submittedName>
</protein>
<reference evidence="2 3" key="1">
    <citation type="journal article" date="2015" name="Sci. Rep.">
        <title>Chromosome-level genome map provides insights into diverse defense mechanisms in the medicinal fungus Ganoderma sinense.</title>
        <authorList>
            <person name="Zhu Y."/>
            <person name="Xu J."/>
            <person name="Sun C."/>
            <person name="Zhou S."/>
            <person name="Xu H."/>
            <person name="Nelson D.R."/>
            <person name="Qian J."/>
            <person name="Song J."/>
            <person name="Luo H."/>
            <person name="Xiang L."/>
            <person name="Li Y."/>
            <person name="Xu Z."/>
            <person name="Ji A."/>
            <person name="Wang L."/>
            <person name="Lu S."/>
            <person name="Hayward A."/>
            <person name="Sun W."/>
            <person name="Li X."/>
            <person name="Schwartz D.C."/>
            <person name="Wang Y."/>
            <person name="Chen S."/>
        </authorList>
    </citation>
    <scope>NUCLEOTIDE SEQUENCE [LARGE SCALE GENOMIC DNA]</scope>
    <source>
        <strain evidence="2 3">ZZ0214-1</strain>
    </source>
</reference>
<organism evidence="2 3">
    <name type="scientific">Ganoderma sinense ZZ0214-1</name>
    <dbReference type="NCBI Taxonomy" id="1077348"/>
    <lineage>
        <taxon>Eukaryota</taxon>
        <taxon>Fungi</taxon>
        <taxon>Dikarya</taxon>
        <taxon>Basidiomycota</taxon>
        <taxon>Agaricomycotina</taxon>
        <taxon>Agaricomycetes</taxon>
        <taxon>Polyporales</taxon>
        <taxon>Polyporaceae</taxon>
        <taxon>Ganoderma</taxon>
    </lineage>
</organism>
<sequence>MSSHHSADNAIPGHGYQPQQGAGDSAHILWTPETCLEMYQTANERYWADHGLRMTHSGLPSYPSQASTSSAGQLQRASMTGYYPIRGLSQMYRILPQEDYVATRRYQPQNPIIFRAGPSVGYVRLVDFYPSYTAATMAPLEGGEDTVFSEDNLSQKQSIRLHINGCRPYEKQINVRNPSNNLRSITRRKLAEKVAKEIHDDFMSRLQTMIGDPSLGLGPGASGFDRLVLIELRHVSRSSWQPILGVLPPRN</sequence>